<organism evidence="1 2">
    <name type="scientific">Candidatus Woesebacteria bacterium RBG_16_42_24</name>
    <dbReference type="NCBI Taxonomy" id="1802485"/>
    <lineage>
        <taxon>Bacteria</taxon>
        <taxon>Candidatus Woeseibacteriota</taxon>
    </lineage>
</organism>
<dbReference type="InterPro" id="IPR024524">
    <property type="entry name" value="DUF3800"/>
</dbReference>
<proteinExistence type="predicted"/>
<dbReference type="Proteomes" id="UP000177382">
    <property type="component" value="Unassembled WGS sequence"/>
</dbReference>
<evidence type="ECO:0000313" key="2">
    <source>
        <dbReference type="Proteomes" id="UP000177382"/>
    </source>
</evidence>
<dbReference type="AlphaFoldDB" id="A0A1F7XLL8"/>
<accession>A0A1F7XLL8</accession>
<dbReference type="Pfam" id="PF12686">
    <property type="entry name" value="DUF3800"/>
    <property type="match status" value="1"/>
</dbReference>
<gene>
    <name evidence="1" type="ORF">A2V97_04050</name>
</gene>
<dbReference type="EMBL" id="MGFX01000001">
    <property type="protein sequence ID" value="OGM15911.1"/>
    <property type="molecule type" value="Genomic_DNA"/>
</dbReference>
<sequence>MLVFIDDSGDPSLNIEKGASKFFVICCVVFDDDLEVEKTAVAIKELRRKLKFSDRVEFKFNGSSFKTRIAFLQTIKLFSFKIRALVVDKRKIKSDQLKNDKQSFYSYFIKMILRYSGGSIVNAKVKIDGSGDRIFRKRFLTYLRKELNSKQKKIVKNVRLVDSKTNVLIQTADMVAGTIRRYKEKEKLDAPKYWNIIKNKIDDCWDFK</sequence>
<name>A0A1F7XLL8_9BACT</name>
<protein>
    <recommendedName>
        <fullName evidence="3">DUF3800 domain-containing protein</fullName>
    </recommendedName>
</protein>
<evidence type="ECO:0000313" key="1">
    <source>
        <dbReference type="EMBL" id="OGM15911.1"/>
    </source>
</evidence>
<dbReference type="STRING" id="1802485.A2V97_04050"/>
<reference evidence="1 2" key="1">
    <citation type="journal article" date="2016" name="Nat. Commun.">
        <title>Thousands of microbial genomes shed light on interconnected biogeochemical processes in an aquifer system.</title>
        <authorList>
            <person name="Anantharaman K."/>
            <person name="Brown C.T."/>
            <person name="Hug L.A."/>
            <person name="Sharon I."/>
            <person name="Castelle C.J."/>
            <person name="Probst A.J."/>
            <person name="Thomas B.C."/>
            <person name="Singh A."/>
            <person name="Wilkins M.J."/>
            <person name="Karaoz U."/>
            <person name="Brodie E.L."/>
            <person name="Williams K.H."/>
            <person name="Hubbard S.S."/>
            <person name="Banfield J.F."/>
        </authorList>
    </citation>
    <scope>NUCLEOTIDE SEQUENCE [LARGE SCALE GENOMIC DNA]</scope>
</reference>
<comment type="caution">
    <text evidence="1">The sequence shown here is derived from an EMBL/GenBank/DDBJ whole genome shotgun (WGS) entry which is preliminary data.</text>
</comment>
<evidence type="ECO:0008006" key="3">
    <source>
        <dbReference type="Google" id="ProtNLM"/>
    </source>
</evidence>